<sequence>MRSSYVLAMRLQNRLKILKVMLSMKDFEESLTEVSASVSEDASSVSQLRRRNEIYGEGGNRKKESLPYYL</sequence>
<protein>
    <submittedName>
        <fullName evidence="1">Uncharacterized protein</fullName>
    </submittedName>
</protein>
<keyword evidence="2" id="KW-1185">Reference proteome</keyword>
<dbReference type="AlphaFoldDB" id="A0A2P6MX87"/>
<proteinExistence type="predicted"/>
<dbReference type="EMBL" id="MDYQ01000337">
    <property type="protein sequence ID" value="PRP76266.1"/>
    <property type="molecule type" value="Genomic_DNA"/>
</dbReference>
<evidence type="ECO:0000313" key="2">
    <source>
        <dbReference type="Proteomes" id="UP000241769"/>
    </source>
</evidence>
<accession>A0A2P6MX87</accession>
<dbReference type="InParanoid" id="A0A2P6MX87"/>
<name>A0A2P6MX87_9EUKA</name>
<reference evidence="1 2" key="1">
    <citation type="journal article" date="2018" name="Genome Biol. Evol.">
        <title>Multiple Roots of Fruiting Body Formation in Amoebozoa.</title>
        <authorList>
            <person name="Hillmann F."/>
            <person name="Forbes G."/>
            <person name="Novohradska S."/>
            <person name="Ferling I."/>
            <person name="Riege K."/>
            <person name="Groth M."/>
            <person name="Westermann M."/>
            <person name="Marz M."/>
            <person name="Spaller T."/>
            <person name="Winckler T."/>
            <person name="Schaap P."/>
            <person name="Glockner G."/>
        </authorList>
    </citation>
    <scope>NUCLEOTIDE SEQUENCE [LARGE SCALE GENOMIC DNA]</scope>
    <source>
        <strain evidence="1 2">Jena</strain>
    </source>
</reference>
<gene>
    <name evidence="1" type="ORF">PROFUN_07788</name>
</gene>
<comment type="caution">
    <text evidence="1">The sequence shown here is derived from an EMBL/GenBank/DDBJ whole genome shotgun (WGS) entry which is preliminary data.</text>
</comment>
<dbReference type="Proteomes" id="UP000241769">
    <property type="component" value="Unassembled WGS sequence"/>
</dbReference>
<organism evidence="1 2">
    <name type="scientific">Planoprotostelium fungivorum</name>
    <dbReference type="NCBI Taxonomy" id="1890364"/>
    <lineage>
        <taxon>Eukaryota</taxon>
        <taxon>Amoebozoa</taxon>
        <taxon>Evosea</taxon>
        <taxon>Variosea</taxon>
        <taxon>Cavosteliida</taxon>
        <taxon>Cavosteliaceae</taxon>
        <taxon>Planoprotostelium</taxon>
    </lineage>
</organism>
<dbReference type="OrthoDB" id="1097697at2759"/>
<evidence type="ECO:0000313" key="1">
    <source>
        <dbReference type="EMBL" id="PRP76266.1"/>
    </source>
</evidence>